<dbReference type="GO" id="GO:0043365">
    <property type="term" value="F:[formate-C-acetyltransferase]-activating enzyme activity"/>
    <property type="evidence" value="ECO:0007669"/>
    <property type="project" value="InterPro"/>
</dbReference>
<dbReference type="InterPro" id="IPR001989">
    <property type="entry name" value="Radical_activat_CS"/>
</dbReference>
<evidence type="ECO:0000256" key="3">
    <source>
        <dbReference type="ARBA" id="ARBA00009777"/>
    </source>
</evidence>
<evidence type="ECO:0000256" key="6">
    <source>
        <dbReference type="ARBA" id="ARBA00022691"/>
    </source>
</evidence>
<dbReference type="InterPro" id="IPR034457">
    <property type="entry name" value="Organic_radical-activating"/>
</dbReference>
<dbReference type="EC" id="1.97.1.-" evidence="12"/>
<dbReference type="NCBIfam" id="TIGR02491">
    <property type="entry name" value="NrdG"/>
    <property type="match status" value="1"/>
</dbReference>
<keyword evidence="8 12" id="KW-0560">Oxidoreductase</keyword>
<dbReference type="AlphaFoldDB" id="A0A9D1SY61"/>
<dbReference type="Gene3D" id="3.20.20.70">
    <property type="entry name" value="Aldolase class I"/>
    <property type="match status" value="1"/>
</dbReference>
<gene>
    <name evidence="13" type="primary">nrdG</name>
    <name evidence="13" type="ORF">IAA62_00760</name>
</gene>
<evidence type="ECO:0000256" key="5">
    <source>
        <dbReference type="ARBA" id="ARBA00022485"/>
    </source>
</evidence>
<keyword evidence="9" id="KW-0408">Iron</keyword>
<evidence type="ECO:0000313" key="13">
    <source>
        <dbReference type="EMBL" id="HIV01075.1"/>
    </source>
</evidence>
<dbReference type="InterPro" id="IPR013785">
    <property type="entry name" value="Aldolase_TIM"/>
</dbReference>
<dbReference type="PANTHER" id="PTHR30352:SF2">
    <property type="entry name" value="ANAEROBIC RIBONUCLEOSIDE-TRIPHOSPHATE REDUCTASE-ACTIVATING PROTEIN"/>
    <property type="match status" value="1"/>
</dbReference>
<dbReference type="PROSITE" id="PS01087">
    <property type="entry name" value="RADICAL_ACTIVATING"/>
    <property type="match status" value="1"/>
</dbReference>
<proteinExistence type="inferred from homology"/>
<accession>A0A9D1SY61</accession>
<comment type="function">
    <text evidence="2 12">Activation of anaerobic ribonucleoside-triphosphate reductase under anaerobic conditions by generation of an organic free radical, using S-adenosylmethionine and reduced flavodoxin as cosubstrates to produce 5'-deoxy-adenosine.</text>
</comment>
<dbReference type="InterPro" id="IPR058240">
    <property type="entry name" value="rSAM_sf"/>
</dbReference>
<keyword evidence="6" id="KW-0949">S-adenosyl-L-methionine</keyword>
<keyword evidence="7" id="KW-0479">Metal-binding</keyword>
<evidence type="ECO:0000256" key="7">
    <source>
        <dbReference type="ARBA" id="ARBA00022723"/>
    </source>
</evidence>
<dbReference type="Proteomes" id="UP000886861">
    <property type="component" value="Unassembled WGS sequence"/>
</dbReference>
<dbReference type="EMBL" id="DVOJ01000004">
    <property type="protein sequence ID" value="HIV01075.1"/>
    <property type="molecule type" value="Genomic_DNA"/>
</dbReference>
<keyword evidence="10" id="KW-0411">Iron-sulfur</keyword>
<reference evidence="13" key="2">
    <citation type="journal article" date="2021" name="PeerJ">
        <title>Extensive microbial diversity within the chicken gut microbiome revealed by metagenomics and culture.</title>
        <authorList>
            <person name="Gilroy R."/>
            <person name="Ravi A."/>
            <person name="Getino M."/>
            <person name="Pursley I."/>
            <person name="Horton D.L."/>
            <person name="Alikhan N.F."/>
            <person name="Baker D."/>
            <person name="Gharbi K."/>
            <person name="Hall N."/>
            <person name="Watson M."/>
            <person name="Adriaenssens E.M."/>
            <person name="Foster-Nyarko E."/>
            <person name="Jarju S."/>
            <person name="Secka A."/>
            <person name="Antonio M."/>
            <person name="Oren A."/>
            <person name="Chaudhuri R.R."/>
            <person name="La Ragione R."/>
            <person name="Hildebrand F."/>
            <person name="Pallen M.J."/>
        </authorList>
    </citation>
    <scope>NUCLEOTIDE SEQUENCE</scope>
    <source>
        <strain evidence="13">CHK186-9395</strain>
    </source>
</reference>
<reference evidence="13" key="1">
    <citation type="submission" date="2020-10" db="EMBL/GenBank/DDBJ databases">
        <authorList>
            <person name="Gilroy R."/>
        </authorList>
    </citation>
    <scope>NUCLEOTIDE SEQUENCE</scope>
    <source>
        <strain evidence="13">CHK186-9395</strain>
    </source>
</reference>
<dbReference type="PANTHER" id="PTHR30352">
    <property type="entry name" value="PYRUVATE FORMATE-LYASE-ACTIVATING ENZYME"/>
    <property type="match status" value="1"/>
</dbReference>
<protein>
    <recommendedName>
        <fullName evidence="4 12">Anaerobic ribonucleoside-triphosphate reductase-activating protein</fullName>
        <ecNumber evidence="12">1.97.1.-</ecNumber>
    </recommendedName>
</protein>
<dbReference type="InterPro" id="IPR012837">
    <property type="entry name" value="NrdG"/>
</dbReference>
<evidence type="ECO:0000256" key="12">
    <source>
        <dbReference type="PIRNR" id="PIRNR000368"/>
    </source>
</evidence>
<evidence type="ECO:0000313" key="14">
    <source>
        <dbReference type="Proteomes" id="UP000886861"/>
    </source>
</evidence>
<dbReference type="SFLD" id="SFLDG01063">
    <property type="entry name" value="activating_enzymes__group_1"/>
    <property type="match status" value="1"/>
</dbReference>
<evidence type="ECO:0000256" key="10">
    <source>
        <dbReference type="ARBA" id="ARBA00023014"/>
    </source>
</evidence>
<dbReference type="GO" id="GO:0046872">
    <property type="term" value="F:metal ion binding"/>
    <property type="evidence" value="ECO:0007669"/>
    <property type="project" value="UniProtKB-KW"/>
</dbReference>
<dbReference type="SUPFAM" id="SSF102114">
    <property type="entry name" value="Radical SAM enzymes"/>
    <property type="match status" value="1"/>
</dbReference>
<dbReference type="CDD" id="cd01335">
    <property type="entry name" value="Radical_SAM"/>
    <property type="match status" value="1"/>
</dbReference>
<dbReference type="GO" id="GO:0051539">
    <property type="term" value="F:4 iron, 4 sulfur cluster binding"/>
    <property type="evidence" value="ECO:0007669"/>
    <property type="project" value="UniProtKB-KW"/>
</dbReference>
<evidence type="ECO:0000256" key="4">
    <source>
        <dbReference type="ARBA" id="ARBA00014281"/>
    </source>
</evidence>
<comment type="caution">
    <text evidence="13">The sequence shown here is derived from an EMBL/GenBank/DDBJ whole genome shotgun (WGS) entry which is preliminary data.</text>
</comment>
<dbReference type="SFLD" id="SFLDF00299">
    <property type="entry name" value="anaerobic_ribonucleoside-triph"/>
    <property type="match status" value="1"/>
</dbReference>
<evidence type="ECO:0000256" key="1">
    <source>
        <dbReference type="ARBA" id="ARBA00001966"/>
    </source>
</evidence>
<comment type="similarity">
    <text evidence="3 12">Belongs to the organic radical-activating enzymes family.</text>
</comment>
<dbReference type="SFLD" id="SFLDG01066">
    <property type="entry name" value="organic_radical-activating_enz"/>
    <property type="match status" value="1"/>
</dbReference>
<comment type="cofactor">
    <cofactor evidence="1">
        <name>[4Fe-4S] cluster</name>
        <dbReference type="ChEBI" id="CHEBI:49883"/>
    </cofactor>
</comment>
<dbReference type="PIRSF" id="PIRSF000368">
    <property type="entry name" value="NrdG"/>
    <property type="match status" value="1"/>
</dbReference>
<evidence type="ECO:0000256" key="11">
    <source>
        <dbReference type="ARBA" id="ARBA00047365"/>
    </source>
</evidence>
<evidence type="ECO:0000256" key="2">
    <source>
        <dbReference type="ARBA" id="ARBA00003852"/>
    </source>
</evidence>
<dbReference type="Pfam" id="PF13353">
    <property type="entry name" value="Fer4_12"/>
    <property type="match status" value="1"/>
</dbReference>
<comment type="catalytic activity">
    <reaction evidence="11">
        <text>glycyl-[protein] + reduced [flavodoxin] + S-adenosyl-L-methionine = glycin-2-yl radical-[protein] + semiquinone [flavodoxin] + 5'-deoxyadenosine + L-methionine + H(+)</text>
        <dbReference type="Rhea" id="RHEA:61976"/>
        <dbReference type="Rhea" id="RHEA-COMP:10622"/>
        <dbReference type="Rhea" id="RHEA-COMP:14480"/>
        <dbReference type="Rhea" id="RHEA-COMP:15993"/>
        <dbReference type="Rhea" id="RHEA-COMP:15994"/>
        <dbReference type="ChEBI" id="CHEBI:15378"/>
        <dbReference type="ChEBI" id="CHEBI:17319"/>
        <dbReference type="ChEBI" id="CHEBI:29947"/>
        <dbReference type="ChEBI" id="CHEBI:32722"/>
        <dbReference type="ChEBI" id="CHEBI:57618"/>
        <dbReference type="ChEBI" id="CHEBI:57844"/>
        <dbReference type="ChEBI" id="CHEBI:59789"/>
        <dbReference type="ChEBI" id="CHEBI:140311"/>
    </reaction>
</comment>
<sequence>MRYNKIRKMDISNGEGVRVSIFMQGCTFNCKNCFNPETHSFDGGKEFTEDTINRVLELSGNENVEGLSILGGEPLHPKNIDGTTTLSKRFKEKYPNKNIWVWTGFLFENLKDSEVMKYIDVLVDGQYVDELHNPMLKWRGSSNQRVIDVQKSLKENKIINYEK</sequence>
<dbReference type="GO" id="GO:0004748">
    <property type="term" value="F:ribonucleoside-diphosphate reductase activity, thioredoxin disulfide as acceptor"/>
    <property type="evidence" value="ECO:0007669"/>
    <property type="project" value="TreeGrafter"/>
</dbReference>
<name>A0A9D1SY61_9FIRM</name>
<evidence type="ECO:0000256" key="9">
    <source>
        <dbReference type="ARBA" id="ARBA00023004"/>
    </source>
</evidence>
<dbReference type="InterPro" id="IPR007197">
    <property type="entry name" value="rSAM"/>
</dbReference>
<dbReference type="SFLD" id="SFLDS00029">
    <property type="entry name" value="Radical_SAM"/>
    <property type="match status" value="1"/>
</dbReference>
<evidence type="ECO:0000256" key="8">
    <source>
        <dbReference type="ARBA" id="ARBA00023002"/>
    </source>
</evidence>
<organism evidence="13 14">
    <name type="scientific">Candidatus Caccopulliclostridium gallistercoris</name>
    <dbReference type="NCBI Taxonomy" id="2840719"/>
    <lineage>
        <taxon>Bacteria</taxon>
        <taxon>Bacillati</taxon>
        <taxon>Bacillota</taxon>
        <taxon>Clostridia</taxon>
        <taxon>Candidatus Caccopulliclostridium</taxon>
    </lineage>
</organism>
<keyword evidence="5" id="KW-0004">4Fe-4S</keyword>